<sequence>MDVSQNPADIPAPASYHWTLVLQRAFLEHLAATGSVKLAAQRVSMSTGAVYQLRQRPEGAAFKLGCGAAVLIARARLADELLDRAIWGHEETAELMREDGRSYARRRRLDARLGLAMLARLDRMAETRALAGEDMLAQIIAGDWPGFLSLFDAAAAAHDAERTEDQPDRHPEGLAAALALWLAARDDRANPLAAPGQDSAIASEVPQFSDDFDGDREDAETPEQAAAAMTVWFDDRAGDWRTDFPPPDGFYGHEEGQFGDPAYARALDDDELDLYALLRDAQATPLRLAGEAARRAFFGMPEPANDPAPDCGLKARKGASG</sequence>
<name>A0A7X5XUY7_9SPHN</name>
<reference evidence="2 3" key="1">
    <citation type="submission" date="2020-03" db="EMBL/GenBank/DDBJ databases">
        <title>Genomic Encyclopedia of Type Strains, Phase IV (KMG-IV): sequencing the most valuable type-strain genomes for metagenomic binning, comparative biology and taxonomic classification.</title>
        <authorList>
            <person name="Goeker M."/>
        </authorList>
    </citation>
    <scope>NUCLEOTIDE SEQUENCE [LARGE SCALE GENOMIC DNA]</scope>
    <source>
        <strain evidence="2 3">DSM 25229</strain>
    </source>
</reference>
<feature type="region of interest" description="Disordered" evidence="1">
    <location>
        <begin position="300"/>
        <end position="321"/>
    </location>
</feature>
<proteinExistence type="predicted"/>
<evidence type="ECO:0000256" key="1">
    <source>
        <dbReference type="SAM" id="MobiDB-lite"/>
    </source>
</evidence>
<keyword evidence="3" id="KW-1185">Reference proteome</keyword>
<gene>
    <name evidence="2" type="ORF">GGR90_003725</name>
</gene>
<dbReference type="AlphaFoldDB" id="A0A7X5XUY7"/>
<protein>
    <submittedName>
        <fullName evidence="2">Uncharacterized protein</fullName>
    </submittedName>
</protein>
<evidence type="ECO:0000313" key="2">
    <source>
        <dbReference type="EMBL" id="NJB91513.1"/>
    </source>
</evidence>
<evidence type="ECO:0000313" key="3">
    <source>
        <dbReference type="Proteomes" id="UP000535078"/>
    </source>
</evidence>
<comment type="caution">
    <text evidence="2">The sequence shown here is derived from an EMBL/GenBank/DDBJ whole genome shotgun (WGS) entry which is preliminary data.</text>
</comment>
<dbReference type="Proteomes" id="UP000535078">
    <property type="component" value="Unassembled WGS sequence"/>
</dbReference>
<dbReference type="RefSeq" id="WP_167922871.1">
    <property type="nucleotide sequence ID" value="NZ_JAATIT010000007.1"/>
</dbReference>
<dbReference type="EMBL" id="JAATIT010000007">
    <property type="protein sequence ID" value="NJB91513.1"/>
    <property type="molecule type" value="Genomic_DNA"/>
</dbReference>
<accession>A0A7X5XUY7</accession>
<organism evidence="2 3">
    <name type="scientific">Sphingopyxis italica</name>
    <dbReference type="NCBI Taxonomy" id="1129133"/>
    <lineage>
        <taxon>Bacteria</taxon>
        <taxon>Pseudomonadati</taxon>
        <taxon>Pseudomonadota</taxon>
        <taxon>Alphaproteobacteria</taxon>
        <taxon>Sphingomonadales</taxon>
        <taxon>Sphingomonadaceae</taxon>
        <taxon>Sphingopyxis</taxon>
    </lineage>
</organism>